<dbReference type="NCBIfam" id="TIGR01505">
    <property type="entry name" value="tartro_sem_red"/>
    <property type="match status" value="1"/>
</dbReference>
<accession>A0A840IQJ2</accession>
<dbReference type="GO" id="GO:0050661">
    <property type="term" value="F:NADP binding"/>
    <property type="evidence" value="ECO:0007669"/>
    <property type="project" value="InterPro"/>
</dbReference>
<evidence type="ECO:0000256" key="3">
    <source>
        <dbReference type="ARBA" id="ARBA00023027"/>
    </source>
</evidence>
<protein>
    <submittedName>
        <fullName evidence="7">2-hydroxy-3-oxopropionate reductase</fullName>
        <ecNumber evidence="7">1.1.1.60</ecNumber>
    </submittedName>
</protein>
<dbReference type="InterPro" id="IPR036291">
    <property type="entry name" value="NAD(P)-bd_dom_sf"/>
</dbReference>
<name>A0A840IQJ2_9PSEU</name>
<dbReference type="PIRSF" id="PIRSF000103">
    <property type="entry name" value="HIBADH"/>
    <property type="match status" value="1"/>
</dbReference>
<dbReference type="InterPro" id="IPR015815">
    <property type="entry name" value="HIBADH-related"/>
</dbReference>
<keyword evidence="8" id="KW-1185">Reference proteome</keyword>
<comment type="caution">
    <text evidence="7">The sequence shown here is derived from an EMBL/GenBank/DDBJ whole genome shotgun (WGS) entry which is preliminary data.</text>
</comment>
<dbReference type="InterPro" id="IPR006115">
    <property type="entry name" value="6PGDH_NADP-bd"/>
</dbReference>
<evidence type="ECO:0000256" key="2">
    <source>
        <dbReference type="ARBA" id="ARBA00023002"/>
    </source>
</evidence>
<dbReference type="GO" id="GO:0016054">
    <property type="term" value="P:organic acid catabolic process"/>
    <property type="evidence" value="ECO:0007669"/>
    <property type="project" value="UniProtKB-ARBA"/>
</dbReference>
<dbReference type="EC" id="1.1.1.60" evidence="7"/>
<feature type="domain" description="6-phosphogluconate dehydrogenase NADP-binding" evidence="5">
    <location>
        <begin position="3"/>
        <end position="162"/>
    </location>
</feature>
<organism evidence="7 8">
    <name type="scientific">Amycolatopsis jiangsuensis</name>
    <dbReference type="NCBI Taxonomy" id="1181879"/>
    <lineage>
        <taxon>Bacteria</taxon>
        <taxon>Bacillati</taxon>
        <taxon>Actinomycetota</taxon>
        <taxon>Actinomycetes</taxon>
        <taxon>Pseudonocardiales</taxon>
        <taxon>Pseudonocardiaceae</taxon>
        <taxon>Amycolatopsis</taxon>
    </lineage>
</organism>
<proteinExistence type="inferred from homology"/>
<dbReference type="GO" id="GO:0008679">
    <property type="term" value="F:2-hydroxy-3-oxopropionate reductase activity"/>
    <property type="evidence" value="ECO:0007669"/>
    <property type="project" value="UniProtKB-EC"/>
</dbReference>
<dbReference type="InterPro" id="IPR008927">
    <property type="entry name" value="6-PGluconate_DH-like_C_sf"/>
</dbReference>
<dbReference type="GO" id="GO:0051287">
    <property type="term" value="F:NAD binding"/>
    <property type="evidence" value="ECO:0007669"/>
    <property type="project" value="InterPro"/>
</dbReference>
<dbReference type="GO" id="GO:0046487">
    <property type="term" value="P:glyoxylate metabolic process"/>
    <property type="evidence" value="ECO:0007669"/>
    <property type="project" value="InterPro"/>
</dbReference>
<keyword evidence="2 7" id="KW-0560">Oxidoreductase</keyword>
<dbReference type="Pfam" id="PF03446">
    <property type="entry name" value="NAD_binding_2"/>
    <property type="match status" value="1"/>
</dbReference>
<dbReference type="EMBL" id="JACHMG010000001">
    <property type="protein sequence ID" value="MBB4683448.1"/>
    <property type="molecule type" value="Genomic_DNA"/>
</dbReference>
<dbReference type="Pfam" id="PF14833">
    <property type="entry name" value="NAD_binding_11"/>
    <property type="match status" value="1"/>
</dbReference>
<dbReference type="InterPro" id="IPR002204">
    <property type="entry name" value="3-OH-isobutyrate_DH-rel_CS"/>
</dbReference>
<evidence type="ECO:0000313" key="8">
    <source>
        <dbReference type="Proteomes" id="UP000581769"/>
    </source>
</evidence>
<dbReference type="SUPFAM" id="SSF48179">
    <property type="entry name" value="6-phosphogluconate dehydrogenase C-terminal domain-like"/>
    <property type="match status" value="1"/>
</dbReference>
<evidence type="ECO:0000256" key="4">
    <source>
        <dbReference type="PIRSR" id="PIRSR000103-1"/>
    </source>
</evidence>
<dbReference type="InterPro" id="IPR006398">
    <property type="entry name" value="Tartro_sem_red"/>
</dbReference>
<dbReference type="PROSITE" id="PS00895">
    <property type="entry name" value="3_HYDROXYISOBUT_DH"/>
    <property type="match status" value="1"/>
</dbReference>
<dbReference type="PANTHER" id="PTHR43060:SF15">
    <property type="entry name" value="3-HYDROXYISOBUTYRATE DEHYDROGENASE-LIKE 1, MITOCHONDRIAL-RELATED"/>
    <property type="match status" value="1"/>
</dbReference>
<evidence type="ECO:0000259" key="6">
    <source>
        <dbReference type="Pfam" id="PF14833"/>
    </source>
</evidence>
<dbReference type="AlphaFoldDB" id="A0A840IQJ2"/>
<comment type="similarity">
    <text evidence="1">Belongs to the HIBADH-related family.</text>
</comment>
<evidence type="ECO:0000259" key="5">
    <source>
        <dbReference type="Pfam" id="PF03446"/>
    </source>
</evidence>
<keyword evidence="3" id="KW-0520">NAD</keyword>
<sequence length="296" mass="29567">MSRIGFIGLGVMGTPMAAHLAAAGHEVRGFDLNAGALAKLVAAGGRAAAAVPDAVSGAEVVITMLPDHPQVEQVVLAPGGVLDHAGRGTLLADMSTIRPETSIEVAKAGADKGIRVLDAPVSGGQAGAEQAALSIMAGGDAADFAAVKPVFDVLGTTVVHVGPHGAGQVVKAANQLVVGGIYGLVAEAIVLLEASGVDAGTGLDVLAGGLAGSRVLELKRTSMVAREFRPGFRIDLHHKDMGIALAAARQSGVALPMTGLVAQLVAAGRAMGYGSLDHSALLKVIEELSGRSPQEA</sequence>
<gene>
    <name evidence="7" type="ORF">BJY18_000933</name>
</gene>
<dbReference type="SUPFAM" id="SSF51735">
    <property type="entry name" value="NAD(P)-binding Rossmann-fold domains"/>
    <property type="match status" value="1"/>
</dbReference>
<dbReference type="Gene3D" id="3.40.50.720">
    <property type="entry name" value="NAD(P)-binding Rossmann-like Domain"/>
    <property type="match status" value="1"/>
</dbReference>
<feature type="domain" description="3-hydroxyisobutyrate dehydrogenase-like NAD-binding" evidence="6">
    <location>
        <begin position="165"/>
        <end position="285"/>
    </location>
</feature>
<feature type="active site" evidence="4">
    <location>
        <position position="171"/>
    </location>
</feature>
<reference evidence="7 8" key="1">
    <citation type="submission" date="2020-08" db="EMBL/GenBank/DDBJ databases">
        <title>Sequencing the genomes of 1000 actinobacteria strains.</title>
        <authorList>
            <person name="Klenk H.-P."/>
        </authorList>
    </citation>
    <scope>NUCLEOTIDE SEQUENCE [LARGE SCALE GENOMIC DNA]</scope>
    <source>
        <strain evidence="7 8">DSM 45859</strain>
    </source>
</reference>
<evidence type="ECO:0000256" key="1">
    <source>
        <dbReference type="ARBA" id="ARBA00009080"/>
    </source>
</evidence>
<dbReference type="Proteomes" id="UP000581769">
    <property type="component" value="Unassembled WGS sequence"/>
</dbReference>
<dbReference type="PANTHER" id="PTHR43060">
    <property type="entry name" value="3-HYDROXYISOBUTYRATE DEHYDROGENASE-LIKE 1, MITOCHONDRIAL-RELATED"/>
    <property type="match status" value="1"/>
</dbReference>
<dbReference type="InterPro" id="IPR029154">
    <property type="entry name" value="HIBADH-like_NADP-bd"/>
</dbReference>
<dbReference type="Gene3D" id="1.10.1040.10">
    <property type="entry name" value="N-(1-d-carboxylethyl)-l-norvaline Dehydrogenase, domain 2"/>
    <property type="match status" value="1"/>
</dbReference>
<evidence type="ECO:0000313" key="7">
    <source>
        <dbReference type="EMBL" id="MBB4683448.1"/>
    </source>
</evidence>
<dbReference type="InterPro" id="IPR013328">
    <property type="entry name" value="6PGD_dom2"/>
</dbReference>
<dbReference type="RefSeq" id="WP_184777948.1">
    <property type="nucleotide sequence ID" value="NZ_JACHMG010000001.1"/>
</dbReference>